<protein>
    <submittedName>
        <fullName evidence="2">Uncharacterized protein</fullName>
    </submittedName>
</protein>
<proteinExistence type="predicted"/>
<accession>A0A4Z2FD12</accession>
<organism evidence="2 3">
    <name type="scientific">Liparis tanakae</name>
    <name type="common">Tanaka's snailfish</name>
    <dbReference type="NCBI Taxonomy" id="230148"/>
    <lineage>
        <taxon>Eukaryota</taxon>
        <taxon>Metazoa</taxon>
        <taxon>Chordata</taxon>
        <taxon>Craniata</taxon>
        <taxon>Vertebrata</taxon>
        <taxon>Euteleostomi</taxon>
        <taxon>Actinopterygii</taxon>
        <taxon>Neopterygii</taxon>
        <taxon>Teleostei</taxon>
        <taxon>Neoteleostei</taxon>
        <taxon>Acanthomorphata</taxon>
        <taxon>Eupercaria</taxon>
        <taxon>Perciformes</taxon>
        <taxon>Cottioidei</taxon>
        <taxon>Cottales</taxon>
        <taxon>Liparidae</taxon>
        <taxon>Liparis</taxon>
    </lineage>
</organism>
<evidence type="ECO:0000313" key="2">
    <source>
        <dbReference type="EMBL" id="TNN38790.1"/>
    </source>
</evidence>
<evidence type="ECO:0000313" key="3">
    <source>
        <dbReference type="Proteomes" id="UP000314294"/>
    </source>
</evidence>
<dbReference type="AlphaFoldDB" id="A0A4Z2FD12"/>
<name>A0A4Z2FD12_9TELE</name>
<evidence type="ECO:0000256" key="1">
    <source>
        <dbReference type="SAM" id="MobiDB-lite"/>
    </source>
</evidence>
<dbReference type="Proteomes" id="UP000314294">
    <property type="component" value="Unassembled WGS sequence"/>
</dbReference>
<comment type="caution">
    <text evidence="2">The sequence shown here is derived from an EMBL/GenBank/DDBJ whole genome shotgun (WGS) entry which is preliminary data.</text>
</comment>
<dbReference type="EMBL" id="SRLO01001338">
    <property type="protein sequence ID" value="TNN38790.1"/>
    <property type="molecule type" value="Genomic_DNA"/>
</dbReference>
<reference evidence="2 3" key="1">
    <citation type="submission" date="2019-03" db="EMBL/GenBank/DDBJ databases">
        <title>First draft genome of Liparis tanakae, snailfish: a comprehensive survey of snailfish specific genes.</title>
        <authorList>
            <person name="Kim W."/>
            <person name="Song I."/>
            <person name="Jeong J.-H."/>
            <person name="Kim D."/>
            <person name="Kim S."/>
            <person name="Ryu S."/>
            <person name="Song J.Y."/>
            <person name="Lee S.K."/>
        </authorList>
    </citation>
    <scope>NUCLEOTIDE SEQUENCE [LARGE SCALE GENOMIC DNA]</scope>
    <source>
        <tissue evidence="2">Muscle</tissue>
    </source>
</reference>
<feature type="region of interest" description="Disordered" evidence="1">
    <location>
        <begin position="61"/>
        <end position="88"/>
    </location>
</feature>
<keyword evidence="3" id="KW-1185">Reference proteome</keyword>
<sequence>MWSADAKRHIRLWERDANRSGSLRLRDASPYCVSLHLTPGYLLWLKAYPRACAALPARRRTTNRNKHNGRHVGDGDSLDANKYAWSLI</sequence>
<feature type="compositionally biased region" description="Basic residues" evidence="1">
    <location>
        <begin position="61"/>
        <end position="70"/>
    </location>
</feature>
<gene>
    <name evidence="2" type="ORF">EYF80_051047</name>
</gene>